<dbReference type="PANTHER" id="PTHR12993:SF29">
    <property type="entry name" value="BLR3841 PROTEIN"/>
    <property type="match status" value="1"/>
</dbReference>
<accession>A0ABR9P392</accession>
<comment type="caution">
    <text evidence="2">The sequence shown here is derived from an EMBL/GenBank/DDBJ whole genome shotgun (WGS) entry which is preliminary data.</text>
</comment>
<dbReference type="Pfam" id="PF02585">
    <property type="entry name" value="PIG-L"/>
    <property type="match status" value="1"/>
</dbReference>
<evidence type="ECO:0000313" key="3">
    <source>
        <dbReference type="Proteomes" id="UP000806528"/>
    </source>
</evidence>
<evidence type="ECO:0000256" key="1">
    <source>
        <dbReference type="ARBA" id="ARBA00022833"/>
    </source>
</evidence>
<organism evidence="2 3">
    <name type="scientific">Nocardiopsis coralli</name>
    <dbReference type="NCBI Taxonomy" id="2772213"/>
    <lineage>
        <taxon>Bacteria</taxon>
        <taxon>Bacillati</taxon>
        <taxon>Actinomycetota</taxon>
        <taxon>Actinomycetes</taxon>
        <taxon>Streptosporangiales</taxon>
        <taxon>Nocardiopsidaceae</taxon>
        <taxon>Nocardiopsis</taxon>
    </lineage>
</organism>
<reference evidence="2 3" key="1">
    <citation type="submission" date="2020-09" db="EMBL/GenBank/DDBJ databases">
        <title>Diversity and distribution of actinomycetes associated with coral in the coast of Hainan.</title>
        <authorList>
            <person name="Li F."/>
        </authorList>
    </citation>
    <scope>NUCLEOTIDE SEQUENCE [LARGE SCALE GENOMIC DNA]</scope>
    <source>
        <strain evidence="2 3">HNM0947</strain>
    </source>
</reference>
<name>A0ABR9P392_9ACTN</name>
<dbReference type="InterPro" id="IPR024078">
    <property type="entry name" value="LmbE-like_dom_sf"/>
</dbReference>
<sequence length="248" mass="26542">MRRSHPIDAPGTDESTWQRWAAGARLPEADLRGVRNVVVVAPHPDDEVLGFGGALSMLAERGVRVRVVSVTDGEGSHPDSPTTPPEELVRLRVEERSAALAELGADDADVVRLGLPDGKAAGAVAQLSGRLRHLLDGADLCVTSWEGDLHPDHMAAGGAAAEAARACGVDLLRYPVWMWHWAEPGSDAVPWDRARRVPLSAEAVARKQRAVARFRTQIAPLSERSGDEAVLTPGMVAHFGRGEEVVFA</sequence>
<gene>
    <name evidence="2" type="ORF">IDM40_06280</name>
</gene>
<dbReference type="RefSeq" id="WP_193120947.1">
    <property type="nucleotide sequence ID" value="NZ_JADBGI010000004.1"/>
</dbReference>
<keyword evidence="1" id="KW-0862">Zinc</keyword>
<dbReference type="Proteomes" id="UP000806528">
    <property type="component" value="Unassembled WGS sequence"/>
</dbReference>
<protein>
    <submittedName>
        <fullName evidence="2">PIG-L family deacetylase</fullName>
    </submittedName>
</protein>
<keyword evidence="3" id="KW-1185">Reference proteome</keyword>
<dbReference type="Gene3D" id="3.40.50.10320">
    <property type="entry name" value="LmbE-like"/>
    <property type="match status" value="1"/>
</dbReference>
<dbReference type="SUPFAM" id="SSF102588">
    <property type="entry name" value="LmbE-like"/>
    <property type="match status" value="1"/>
</dbReference>
<dbReference type="PANTHER" id="PTHR12993">
    <property type="entry name" value="N-ACETYLGLUCOSAMINYL-PHOSPHATIDYLINOSITOL DE-N-ACETYLASE-RELATED"/>
    <property type="match status" value="1"/>
</dbReference>
<proteinExistence type="predicted"/>
<evidence type="ECO:0000313" key="2">
    <source>
        <dbReference type="EMBL" id="MBE2998314.1"/>
    </source>
</evidence>
<dbReference type="InterPro" id="IPR003737">
    <property type="entry name" value="GlcNAc_PI_deacetylase-related"/>
</dbReference>
<dbReference type="EMBL" id="JADBGI010000004">
    <property type="protein sequence ID" value="MBE2998314.1"/>
    <property type="molecule type" value="Genomic_DNA"/>
</dbReference>